<dbReference type="InterPro" id="IPR029062">
    <property type="entry name" value="Class_I_gatase-like"/>
</dbReference>
<protein>
    <recommendedName>
        <fullName evidence="2">DJ-1/PfpI domain-containing protein</fullName>
    </recommendedName>
</protein>
<feature type="signal peptide" evidence="1">
    <location>
        <begin position="1"/>
        <end position="24"/>
    </location>
</feature>
<dbReference type="Gene3D" id="3.40.50.880">
    <property type="match status" value="1"/>
</dbReference>
<feature type="chain" id="PRO_5035719585" description="DJ-1/PfpI domain-containing protein" evidence="1">
    <location>
        <begin position="25"/>
        <end position="257"/>
    </location>
</feature>
<sequence>MATMCATQRCGGAVLILLVMLASSSLPTMEASTHKPRKIVIAFPIFENMTMLDVVGPYEILHTLPYVEAVLVSFKRGPVTDIQRTMTLEAKATFDEVPSPDVVVVPGGLGTYGLLNNTVILNWIRKAHKTTIYTTSVCTGGLLMGAAGLLEGIDATTHWGSLPMLADYGANPVSIRVVRHGKIITSAGVSSGIDMAITLAALLSNKFDAQAAQLFNEYDPQPPFNTGTKSKASPELVAQALEWADGLYAIMNGTASL</sequence>
<gene>
    <name evidence="3" type="ORF">KC19_8G075600</name>
</gene>
<dbReference type="Pfam" id="PF01965">
    <property type="entry name" value="DJ-1_PfpI"/>
    <property type="match status" value="1"/>
</dbReference>
<dbReference type="InterPro" id="IPR002818">
    <property type="entry name" value="DJ-1/PfpI"/>
</dbReference>
<dbReference type="CDD" id="cd03139">
    <property type="entry name" value="GATase1_PfpI_2"/>
    <property type="match status" value="1"/>
</dbReference>
<evidence type="ECO:0000259" key="2">
    <source>
        <dbReference type="Pfam" id="PF01965"/>
    </source>
</evidence>
<reference evidence="3" key="1">
    <citation type="submission" date="2020-06" db="EMBL/GenBank/DDBJ databases">
        <title>WGS assembly of Ceratodon purpureus strain R40.</title>
        <authorList>
            <person name="Carey S.B."/>
            <person name="Jenkins J."/>
            <person name="Shu S."/>
            <person name="Lovell J.T."/>
            <person name="Sreedasyam A."/>
            <person name="Maumus F."/>
            <person name="Tiley G.P."/>
            <person name="Fernandez-Pozo N."/>
            <person name="Barry K."/>
            <person name="Chen C."/>
            <person name="Wang M."/>
            <person name="Lipzen A."/>
            <person name="Daum C."/>
            <person name="Saski C.A."/>
            <person name="Payton A.C."/>
            <person name="Mcbreen J.C."/>
            <person name="Conrad R.E."/>
            <person name="Kollar L.M."/>
            <person name="Olsson S."/>
            <person name="Huttunen S."/>
            <person name="Landis J.B."/>
            <person name="Wickett N.J."/>
            <person name="Johnson M.G."/>
            <person name="Rensing S.A."/>
            <person name="Grimwood J."/>
            <person name="Schmutz J."/>
            <person name="Mcdaniel S.F."/>
        </authorList>
    </citation>
    <scope>NUCLEOTIDE SEQUENCE</scope>
    <source>
        <strain evidence="3">R40</strain>
    </source>
</reference>
<keyword evidence="4" id="KW-1185">Reference proteome</keyword>
<dbReference type="GO" id="GO:0006355">
    <property type="term" value="P:regulation of DNA-templated transcription"/>
    <property type="evidence" value="ECO:0007669"/>
    <property type="project" value="TreeGrafter"/>
</dbReference>
<dbReference type="Proteomes" id="UP000822688">
    <property type="component" value="Chromosome 8"/>
</dbReference>
<name>A0A8T0GZM5_CERPU</name>
<evidence type="ECO:0000256" key="1">
    <source>
        <dbReference type="SAM" id="SignalP"/>
    </source>
</evidence>
<dbReference type="InterPro" id="IPR052158">
    <property type="entry name" value="INH-QAR"/>
</dbReference>
<evidence type="ECO:0000313" key="4">
    <source>
        <dbReference type="Proteomes" id="UP000822688"/>
    </source>
</evidence>
<accession>A0A8T0GZM5</accession>
<dbReference type="AlphaFoldDB" id="A0A8T0GZM5"/>
<organism evidence="3 4">
    <name type="scientific">Ceratodon purpureus</name>
    <name type="common">Fire moss</name>
    <name type="synonym">Dicranum purpureum</name>
    <dbReference type="NCBI Taxonomy" id="3225"/>
    <lineage>
        <taxon>Eukaryota</taxon>
        <taxon>Viridiplantae</taxon>
        <taxon>Streptophyta</taxon>
        <taxon>Embryophyta</taxon>
        <taxon>Bryophyta</taxon>
        <taxon>Bryophytina</taxon>
        <taxon>Bryopsida</taxon>
        <taxon>Dicranidae</taxon>
        <taxon>Pseudoditrichales</taxon>
        <taxon>Ditrichaceae</taxon>
        <taxon>Ceratodon</taxon>
    </lineage>
</organism>
<dbReference type="SUPFAM" id="SSF52317">
    <property type="entry name" value="Class I glutamine amidotransferase-like"/>
    <property type="match status" value="1"/>
</dbReference>
<proteinExistence type="predicted"/>
<evidence type="ECO:0000313" key="3">
    <source>
        <dbReference type="EMBL" id="KAG0564007.1"/>
    </source>
</evidence>
<dbReference type="EMBL" id="CM026429">
    <property type="protein sequence ID" value="KAG0564007.1"/>
    <property type="molecule type" value="Genomic_DNA"/>
</dbReference>
<dbReference type="PANTHER" id="PTHR43130">
    <property type="entry name" value="ARAC-FAMILY TRANSCRIPTIONAL REGULATOR"/>
    <property type="match status" value="1"/>
</dbReference>
<dbReference type="PANTHER" id="PTHR43130:SF2">
    <property type="entry name" value="DJ-1_PFPI DOMAIN-CONTAINING PROTEIN"/>
    <property type="match status" value="1"/>
</dbReference>
<comment type="caution">
    <text evidence="3">The sequence shown here is derived from an EMBL/GenBank/DDBJ whole genome shotgun (WGS) entry which is preliminary data.</text>
</comment>
<feature type="domain" description="DJ-1/PfpI" evidence="2">
    <location>
        <begin position="41"/>
        <end position="200"/>
    </location>
</feature>
<keyword evidence="1" id="KW-0732">Signal</keyword>